<sequence length="170" mass="18581">MRDIGQSFCLALCAGVMTLASAQALANEIHGSLDGEEREWHVVTHAEGSTANYHELMPGMLNVTIQGHREEKFATQGTLSIDFMVMQGSPSAASVTYFSEASMVPHYGTETEVPIELEVLELEGDSGRAKGRVRTSLAYVESMQSSHDADNSIDLDVEFDVTLVREELEL</sequence>
<evidence type="ECO:0008006" key="4">
    <source>
        <dbReference type="Google" id="ProtNLM"/>
    </source>
</evidence>
<gene>
    <name evidence="2" type="ORF">GRB96_03330</name>
</gene>
<accession>A0A7X5APW0</accession>
<protein>
    <recommendedName>
        <fullName evidence="4">Lipid/polyisoprenoid-binding YceI-like domain-containing protein</fullName>
    </recommendedName>
</protein>
<evidence type="ECO:0000313" key="2">
    <source>
        <dbReference type="EMBL" id="NAW33456.1"/>
    </source>
</evidence>
<reference evidence="2 3" key="1">
    <citation type="submission" date="2019-12" db="EMBL/GenBank/DDBJ databases">
        <title>Draft genome sequencing of Halomonas alimentaria DSM 15356.</title>
        <authorList>
            <person name="Pandiyan K."/>
            <person name="Kushwaha P."/>
            <person name="Gowdham M."/>
            <person name="Chakdar H."/>
            <person name="Singh A."/>
            <person name="Kumar M."/>
            <person name="Saxena A.K."/>
        </authorList>
    </citation>
    <scope>NUCLEOTIDE SEQUENCE [LARGE SCALE GENOMIC DNA]</scope>
    <source>
        <strain evidence="2 3">DSM 15356</strain>
    </source>
</reference>
<proteinExistence type="predicted"/>
<evidence type="ECO:0000256" key="1">
    <source>
        <dbReference type="SAM" id="SignalP"/>
    </source>
</evidence>
<name>A0A7X5APW0_9GAMM</name>
<dbReference type="AlphaFoldDB" id="A0A7X5APW0"/>
<dbReference type="OrthoDB" id="5783128at2"/>
<comment type="caution">
    <text evidence="2">The sequence shown here is derived from an EMBL/GenBank/DDBJ whole genome shotgun (WGS) entry which is preliminary data.</text>
</comment>
<dbReference type="RefSeq" id="WP_161430493.1">
    <property type="nucleotide sequence ID" value="NZ_WUTT01000001.1"/>
</dbReference>
<dbReference type="EMBL" id="WUTT01000001">
    <property type="protein sequence ID" value="NAW33456.1"/>
    <property type="molecule type" value="Genomic_DNA"/>
</dbReference>
<feature type="chain" id="PRO_5030731514" description="Lipid/polyisoprenoid-binding YceI-like domain-containing protein" evidence="1">
    <location>
        <begin position="27"/>
        <end position="170"/>
    </location>
</feature>
<feature type="signal peptide" evidence="1">
    <location>
        <begin position="1"/>
        <end position="26"/>
    </location>
</feature>
<keyword evidence="1" id="KW-0732">Signal</keyword>
<evidence type="ECO:0000313" key="3">
    <source>
        <dbReference type="Proteomes" id="UP000487929"/>
    </source>
</evidence>
<organism evidence="2 3">
    <name type="scientific">Halomonas alimentaria</name>
    <dbReference type="NCBI Taxonomy" id="147248"/>
    <lineage>
        <taxon>Bacteria</taxon>
        <taxon>Pseudomonadati</taxon>
        <taxon>Pseudomonadota</taxon>
        <taxon>Gammaproteobacteria</taxon>
        <taxon>Oceanospirillales</taxon>
        <taxon>Halomonadaceae</taxon>
        <taxon>Halomonas</taxon>
    </lineage>
</organism>
<dbReference type="Proteomes" id="UP000487929">
    <property type="component" value="Unassembled WGS sequence"/>
</dbReference>
<keyword evidence="3" id="KW-1185">Reference proteome</keyword>